<protein>
    <recommendedName>
        <fullName evidence="4">OTU deubiquitinase 5</fullName>
    </recommendedName>
</protein>
<accession>A0A452R576</accession>
<sequence>MNRQPAQGVLSKSTCLPISSLLGLYAHNPEPVLAPGQSSECHPVSLFLPALQFAEQSLMKNAIKTSEESWIEQQMLEDKKRATDWEATNEAIEEQVARESYLQWLRDQEKQARQVRGPSQPRKASATCSSATAAASSGLEEWTSRSPRQRSSASSPEHPELHTELGIKPPSPGTVLALAKPPSPCAPGTSSQFSAGADRATSPLVSLYPALECRALIQQMSPSAFGLNDWDDDEILASVLAVSQQEYLDSMKKNKVHRDPPPDKS</sequence>
<proteinExistence type="predicted"/>
<name>A0A452R576_URSAM</name>
<dbReference type="OMA" id="QSSECHP"/>
<dbReference type="Proteomes" id="UP000291022">
    <property type="component" value="Unassembled WGS sequence"/>
</dbReference>
<evidence type="ECO:0000313" key="2">
    <source>
        <dbReference type="Ensembl" id="ENSUAMP00000013636.1"/>
    </source>
</evidence>
<dbReference type="AlphaFoldDB" id="A0A452R576"/>
<feature type="compositionally biased region" description="Low complexity" evidence="1">
    <location>
        <begin position="144"/>
        <end position="156"/>
    </location>
</feature>
<reference evidence="2" key="3">
    <citation type="submission" date="2025-09" db="UniProtKB">
        <authorList>
            <consortium name="Ensembl"/>
        </authorList>
    </citation>
    <scope>IDENTIFICATION</scope>
</reference>
<evidence type="ECO:0000313" key="3">
    <source>
        <dbReference type="Proteomes" id="UP000291022"/>
    </source>
</evidence>
<dbReference type="Ensembl" id="ENSUAMT00000015289.1">
    <property type="protein sequence ID" value="ENSUAMP00000013636.1"/>
    <property type="gene ID" value="ENSUAMG00000010963.1"/>
</dbReference>
<feature type="compositionally biased region" description="Low complexity" evidence="1">
    <location>
        <begin position="124"/>
        <end position="137"/>
    </location>
</feature>
<evidence type="ECO:0000256" key="1">
    <source>
        <dbReference type="SAM" id="MobiDB-lite"/>
    </source>
</evidence>
<feature type="region of interest" description="Disordered" evidence="1">
    <location>
        <begin position="112"/>
        <end position="196"/>
    </location>
</feature>
<keyword evidence="3" id="KW-1185">Reference proteome</keyword>
<reference evidence="3" key="1">
    <citation type="submission" date="2016-06" db="EMBL/GenBank/DDBJ databases">
        <title>De novo assembly and RNA-Seq shows season-dependent expression and editing in black bear kidneys.</title>
        <authorList>
            <person name="Korstanje R."/>
            <person name="Srivastava A."/>
            <person name="Sarsani V.K."/>
            <person name="Sheehan S.M."/>
            <person name="Seger R.L."/>
            <person name="Barter M.E."/>
            <person name="Lindqvist C."/>
            <person name="Brody L.C."/>
            <person name="Mullikin J.C."/>
        </authorList>
    </citation>
    <scope>NUCLEOTIDE SEQUENCE [LARGE SCALE GENOMIC DNA]</scope>
</reference>
<evidence type="ECO:0008006" key="4">
    <source>
        <dbReference type="Google" id="ProtNLM"/>
    </source>
</evidence>
<dbReference type="GeneTree" id="ENSGT00940000158963"/>
<reference evidence="2" key="2">
    <citation type="submission" date="2025-08" db="UniProtKB">
        <authorList>
            <consortium name="Ensembl"/>
        </authorList>
    </citation>
    <scope>IDENTIFICATION</scope>
</reference>
<dbReference type="STRING" id="9643.ENSUAMP00000013636"/>
<organism evidence="2 3">
    <name type="scientific">Ursus americanus</name>
    <name type="common">American black bear</name>
    <name type="synonym">Euarctos americanus</name>
    <dbReference type="NCBI Taxonomy" id="9643"/>
    <lineage>
        <taxon>Eukaryota</taxon>
        <taxon>Metazoa</taxon>
        <taxon>Chordata</taxon>
        <taxon>Craniata</taxon>
        <taxon>Vertebrata</taxon>
        <taxon>Euteleostomi</taxon>
        <taxon>Mammalia</taxon>
        <taxon>Eutheria</taxon>
        <taxon>Laurasiatheria</taxon>
        <taxon>Carnivora</taxon>
        <taxon>Caniformia</taxon>
        <taxon>Ursidae</taxon>
        <taxon>Ursus</taxon>
    </lineage>
</organism>